<dbReference type="EMBL" id="PVBR01000012">
    <property type="protein sequence ID" value="PRD42350.1"/>
    <property type="molecule type" value="Genomic_DNA"/>
</dbReference>
<dbReference type="AlphaFoldDB" id="A0A2S9IPA6"/>
<keyword evidence="2" id="KW-1185">Reference proteome</keyword>
<dbReference type="RefSeq" id="WP_105742989.1">
    <property type="nucleotide sequence ID" value="NZ_PVBR01000012.1"/>
</dbReference>
<name>A0A2S9IPA6_9HYPH</name>
<dbReference type="Proteomes" id="UP000239434">
    <property type="component" value="Unassembled WGS sequence"/>
</dbReference>
<organism evidence="1 2">
    <name type="scientific">Phyllobacterium phragmitis</name>
    <dbReference type="NCBI Taxonomy" id="2670329"/>
    <lineage>
        <taxon>Bacteria</taxon>
        <taxon>Pseudomonadati</taxon>
        <taxon>Pseudomonadota</taxon>
        <taxon>Alphaproteobacteria</taxon>
        <taxon>Hyphomicrobiales</taxon>
        <taxon>Phyllobacteriaceae</taxon>
        <taxon>Phyllobacterium</taxon>
    </lineage>
</organism>
<protein>
    <recommendedName>
        <fullName evidence="3">Phosphohydrolase</fullName>
    </recommendedName>
</protein>
<proteinExistence type="predicted"/>
<comment type="caution">
    <text evidence="1">The sequence shown here is derived from an EMBL/GenBank/DDBJ whole genome shotgun (WGS) entry which is preliminary data.</text>
</comment>
<accession>A0A2S9IPA6</accession>
<evidence type="ECO:0008006" key="3">
    <source>
        <dbReference type="Google" id="ProtNLM"/>
    </source>
</evidence>
<evidence type="ECO:0000313" key="1">
    <source>
        <dbReference type="EMBL" id="PRD42350.1"/>
    </source>
</evidence>
<gene>
    <name evidence="1" type="ORF">C5748_16280</name>
</gene>
<dbReference type="SUPFAM" id="SSF109604">
    <property type="entry name" value="HD-domain/PDEase-like"/>
    <property type="match status" value="1"/>
</dbReference>
<evidence type="ECO:0000313" key="2">
    <source>
        <dbReference type="Proteomes" id="UP000239434"/>
    </source>
</evidence>
<dbReference type="Gene3D" id="1.10.3210.10">
    <property type="entry name" value="Hypothetical protein af1432"/>
    <property type="match status" value="1"/>
</dbReference>
<reference evidence="1 2" key="1">
    <citation type="submission" date="2018-02" db="EMBL/GenBank/DDBJ databases">
        <title>The draft genome of Phyllobacterium sp. 1N-3.</title>
        <authorList>
            <person name="Liu L."/>
            <person name="Li L."/>
            <person name="Zhang X."/>
            <person name="Wang T."/>
            <person name="Liang L."/>
        </authorList>
    </citation>
    <scope>NUCLEOTIDE SEQUENCE [LARGE SCALE GENOMIC DNA]</scope>
    <source>
        <strain evidence="1 2">1N-3</strain>
    </source>
</reference>
<sequence>MTAFVPAFRPDGTVLNLAEPQTSDIVWPEIANSLSKIARFNGRYSCPAYVVAQHCVMGADAIFNETGDAIAAGYFLLHDAREVFIGDMIRPMQRLLSLHLDTYLEPELSVRLCIDRIGWKIDAAIFKAARLPHLTTMPDYQHVVDAMDDRMLRAETIAFFGQHAAEHVPAADLPAPKLTGALKPWGPMKAEEAWLARLSRYLGIDARAGVPASDRRELKGGANNGGSA</sequence>